<evidence type="ECO:0000256" key="2">
    <source>
        <dbReference type="ARBA" id="ARBA00023015"/>
    </source>
</evidence>
<dbReference type="GO" id="GO:0030015">
    <property type="term" value="C:CCR4-NOT core complex"/>
    <property type="evidence" value="ECO:0007669"/>
    <property type="project" value="InterPro"/>
</dbReference>
<keyword evidence="2" id="KW-0805">Transcription regulation</keyword>
<organism evidence="5">
    <name type="scientific">Tanacetum cinerariifolium</name>
    <name type="common">Dalmatian daisy</name>
    <name type="synonym">Chrysanthemum cinerariifolium</name>
    <dbReference type="NCBI Taxonomy" id="118510"/>
    <lineage>
        <taxon>Eukaryota</taxon>
        <taxon>Viridiplantae</taxon>
        <taxon>Streptophyta</taxon>
        <taxon>Embryophyta</taxon>
        <taxon>Tracheophyta</taxon>
        <taxon>Spermatophyta</taxon>
        <taxon>Magnoliopsida</taxon>
        <taxon>eudicotyledons</taxon>
        <taxon>Gunneridae</taxon>
        <taxon>Pentapetalae</taxon>
        <taxon>asterids</taxon>
        <taxon>campanulids</taxon>
        <taxon>Asterales</taxon>
        <taxon>Asteraceae</taxon>
        <taxon>Asteroideae</taxon>
        <taxon>Anthemideae</taxon>
        <taxon>Anthemidinae</taxon>
        <taxon>Tanacetum</taxon>
    </lineage>
</organism>
<gene>
    <name evidence="5" type="ORF">Tci_038186</name>
</gene>
<evidence type="ECO:0000256" key="4">
    <source>
        <dbReference type="SAM" id="MobiDB-lite"/>
    </source>
</evidence>
<name>A0A6L2LX20_TANCI</name>
<dbReference type="InterPro" id="IPR038635">
    <property type="entry name" value="CCR4-NOT_su2/3/5_C_sf"/>
</dbReference>
<sequence>MDGMLVYVVPSQTICSSIDLENIVGDNGNAGEAGGMTARVFSPSGVPGWRLGSFFQSQHDGTSILSLSGTQGKVRGKPKTATRLEYSLPHASRFGGNKQFSTQNPLMQQFNSHSSTMLSQGGLGGAYPASPNTVTSAQQHQPLMSTSSQDTATDSVQNVSLIKNVANEEDPKVAYESDMWTGASGFLTEPAQTSRDVDLNGLAASLGGTPISLQYNLQMLEDAFYKPQPRDSERAQSYTDVWTFPSSLIPFCGNYEQQYNLQMLEDAFYKLPQPRDSERAHSYTAVWTFPSSLIPFYFWERLGSDNIAFGTDTLLFAFYYQQNPYE</sequence>
<dbReference type="Gene3D" id="2.30.30.1020">
    <property type="entry name" value="CCR4-NOT complex subunit 2/3/5, C-terminal domain"/>
    <property type="match status" value="1"/>
</dbReference>
<protein>
    <submittedName>
        <fullName evidence="5">Uncharacterized protein</fullName>
    </submittedName>
</protein>
<keyword evidence="3" id="KW-0804">Transcription</keyword>
<dbReference type="InterPro" id="IPR040168">
    <property type="entry name" value="Not2/3/5"/>
</dbReference>
<evidence type="ECO:0000256" key="1">
    <source>
        <dbReference type="ARBA" id="ARBA00007682"/>
    </source>
</evidence>
<dbReference type="AlphaFoldDB" id="A0A6L2LX20"/>
<feature type="compositionally biased region" description="Polar residues" evidence="4">
    <location>
        <begin position="130"/>
        <end position="152"/>
    </location>
</feature>
<comment type="similarity">
    <text evidence="1">Belongs to the CNOT2/3/5 family.</text>
</comment>
<dbReference type="PANTHER" id="PTHR23326">
    <property type="entry name" value="CCR4 NOT-RELATED"/>
    <property type="match status" value="1"/>
</dbReference>
<evidence type="ECO:0000256" key="3">
    <source>
        <dbReference type="ARBA" id="ARBA00023163"/>
    </source>
</evidence>
<dbReference type="EMBL" id="BKCJ010005343">
    <property type="protein sequence ID" value="GEU66208.1"/>
    <property type="molecule type" value="Genomic_DNA"/>
</dbReference>
<feature type="region of interest" description="Disordered" evidence="4">
    <location>
        <begin position="127"/>
        <end position="152"/>
    </location>
</feature>
<evidence type="ECO:0000313" key="5">
    <source>
        <dbReference type="EMBL" id="GEU66208.1"/>
    </source>
</evidence>
<proteinExistence type="inferred from homology"/>
<accession>A0A6L2LX20</accession>
<reference evidence="5" key="1">
    <citation type="journal article" date="2019" name="Sci. Rep.">
        <title>Draft genome of Tanacetum cinerariifolium, the natural source of mosquito coil.</title>
        <authorList>
            <person name="Yamashiro T."/>
            <person name="Shiraishi A."/>
            <person name="Satake H."/>
            <person name="Nakayama K."/>
        </authorList>
    </citation>
    <scope>NUCLEOTIDE SEQUENCE</scope>
</reference>
<comment type="caution">
    <text evidence="5">The sequence shown here is derived from an EMBL/GenBank/DDBJ whole genome shotgun (WGS) entry which is preliminary data.</text>
</comment>